<name>A0AAD7RI36_9TELE</name>
<dbReference type="PANTHER" id="PTHR12231">
    <property type="entry name" value="CTX-RELATED TYPE I TRANSMEMBRANE PROTEIN"/>
    <property type="match status" value="1"/>
</dbReference>
<feature type="domain" description="Ig-like" evidence="10">
    <location>
        <begin position="313"/>
        <end position="395"/>
    </location>
</feature>
<evidence type="ECO:0000256" key="4">
    <source>
        <dbReference type="ARBA" id="ARBA00022737"/>
    </source>
</evidence>
<keyword evidence="5" id="KW-0472">Membrane</keyword>
<evidence type="ECO:0000256" key="7">
    <source>
        <dbReference type="ARBA" id="ARBA00023180"/>
    </source>
</evidence>
<sequence length="434" mass="45777">MDIHTAVLILCSLFLAGSGDPLSPPQGAGTQAGEQTPVIAVEPRSAVAKQGDTVSFRCRAQSGTQPVRLEWKKINNQPMADNVKIGPDGSVLTIANSHAGNQGTYRCVGTNAHGKSHSSATLNVHYSPKVQVTPVGPVRVRTGEAISLECHATGRPRPSVTWRRQAGTRAGTRSTTEAKAVVQVEAASSADSGVYVCKAENSEGTAELKVEVEVTVEGGAQTPAPPHASIVQGDLVAKEGDSASLHCQATGHPTPTISWSKLRAPLPWQHKVEGGALILQNLGRQDSGQYICNATNAAGYSEVTIQIEVETPPYATCIPDQVRVRAGEAIRLQCLAHGTPPVVFHWTRVRGSMPPRAQVTDGALVISQARSTDAGTYNCVASNKWGSSEVQAKVTVRSRPALQWKKHMLFPTPGSAVGILHSSCCPACVIIIPT</sequence>
<feature type="domain" description="Ig-like" evidence="10">
    <location>
        <begin position="37"/>
        <end position="123"/>
    </location>
</feature>
<evidence type="ECO:0000313" key="12">
    <source>
        <dbReference type="Proteomes" id="UP001221898"/>
    </source>
</evidence>
<keyword evidence="4" id="KW-0677">Repeat</keyword>
<keyword evidence="7" id="KW-0325">Glycoprotein</keyword>
<keyword evidence="12" id="KW-1185">Reference proteome</keyword>
<protein>
    <recommendedName>
        <fullName evidence="10">Ig-like domain-containing protein</fullName>
    </recommendedName>
</protein>
<evidence type="ECO:0000256" key="9">
    <source>
        <dbReference type="SAM" id="SignalP"/>
    </source>
</evidence>
<feature type="domain" description="Ig-like" evidence="10">
    <location>
        <begin position="128"/>
        <end position="215"/>
    </location>
</feature>
<gene>
    <name evidence="11" type="ORF">AAFF_G00199660</name>
</gene>
<dbReference type="InterPro" id="IPR013098">
    <property type="entry name" value="Ig_I-set"/>
</dbReference>
<dbReference type="SMART" id="SM00409">
    <property type="entry name" value="IG"/>
    <property type="match status" value="4"/>
</dbReference>
<proteinExistence type="predicted"/>
<dbReference type="InterPro" id="IPR036179">
    <property type="entry name" value="Ig-like_dom_sf"/>
</dbReference>
<dbReference type="InterPro" id="IPR007110">
    <property type="entry name" value="Ig-like_dom"/>
</dbReference>
<comment type="subcellular location">
    <subcellularLocation>
        <location evidence="1">Cell membrane</location>
    </subcellularLocation>
</comment>
<dbReference type="Gene3D" id="2.60.40.10">
    <property type="entry name" value="Immunoglobulins"/>
    <property type="match status" value="4"/>
</dbReference>
<evidence type="ECO:0000256" key="6">
    <source>
        <dbReference type="ARBA" id="ARBA00023157"/>
    </source>
</evidence>
<dbReference type="SMART" id="SM00408">
    <property type="entry name" value="IGc2"/>
    <property type="match status" value="4"/>
</dbReference>
<dbReference type="GO" id="GO:0043005">
    <property type="term" value="C:neuron projection"/>
    <property type="evidence" value="ECO:0007669"/>
    <property type="project" value="TreeGrafter"/>
</dbReference>
<feature type="chain" id="PRO_5041959875" description="Ig-like domain-containing protein" evidence="9">
    <location>
        <begin position="20"/>
        <end position="434"/>
    </location>
</feature>
<dbReference type="SUPFAM" id="SSF48726">
    <property type="entry name" value="Immunoglobulin"/>
    <property type="match status" value="4"/>
</dbReference>
<dbReference type="GO" id="GO:0005886">
    <property type="term" value="C:plasma membrane"/>
    <property type="evidence" value="ECO:0007669"/>
    <property type="project" value="UniProtKB-SubCell"/>
</dbReference>
<evidence type="ECO:0000256" key="3">
    <source>
        <dbReference type="ARBA" id="ARBA00022729"/>
    </source>
</evidence>
<comment type="caution">
    <text evidence="11">The sequence shown here is derived from an EMBL/GenBank/DDBJ whole genome shotgun (WGS) entry which is preliminary data.</text>
</comment>
<keyword evidence="3 9" id="KW-0732">Signal</keyword>
<dbReference type="AlphaFoldDB" id="A0AAD7RI36"/>
<keyword evidence="8" id="KW-0393">Immunoglobulin domain</keyword>
<dbReference type="FunFam" id="2.60.40.10:FF:000357">
    <property type="entry name" value="Fc receptor like 1"/>
    <property type="match status" value="1"/>
</dbReference>
<keyword evidence="2" id="KW-1003">Cell membrane</keyword>
<evidence type="ECO:0000256" key="2">
    <source>
        <dbReference type="ARBA" id="ARBA00022475"/>
    </source>
</evidence>
<dbReference type="Proteomes" id="UP001221898">
    <property type="component" value="Unassembled WGS sequence"/>
</dbReference>
<dbReference type="InterPro" id="IPR013783">
    <property type="entry name" value="Ig-like_fold"/>
</dbReference>
<dbReference type="EMBL" id="JAINUG010000267">
    <property type="protein sequence ID" value="KAJ8384634.1"/>
    <property type="molecule type" value="Genomic_DNA"/>
</dbReference>
<dbReference type="PROSITE" id="PS50835">
    <property type="entry name" value="IG_LIKE"/>
    <property type="match status" value="4"/>
</dbReference>
<dbReference type="InterPro" id="IPR003599">
    <property type="entry name" value="Ig_sub"/>
</dbReference>
<feature type="signal peptide" evidence="9">
    <location>
        <begin position="1"/>
        <end position="19"/>
    </location>
</feature>
<organism evidence="11 12">
    <name type="scientific">Aldrovandia affinis</name>
    <dbReference type="NCBI Taxonomy" id="143900"/>
    <lineage>
        <taxon>Eukaryota</taxon>
        <taxon>Metazoa</taxon>
        <taxon>Chordata</taxon>
        <taxon>Craniata</taxon>
        <taxon>Vertebrata</taxon>
        <taxon>Euteleostomi</taxon>
        <taxon>Actinopterygii</taxon>
        <taxon>Neopterygii</taxon>
        <taxon>Teleostei</taxon>
        <taxon>Notacanthiformes</taxon>
        <taxon>Halosauridae</taxon>
        <taxon>Aldrovandia</taxon>
    </lineage>
</organism>
<evidence type="ECO:0000313" key="11">
    <source>
        <dbReference type="EMBL" id="KAJ8384634.1"/>
    </source>
</evidence>
<dbReference type="Pfam" id="PF13927">
    <property type="entry name" value="Ig_3"/>
    <property type="match status" value="1"/>
</dbReference>
<keyword evidence="6" id="KW-1015">Disulfide bond</keyword>
<feature type="domain" description="Ig-like" evidence="10">
    <location>
        <begin position="226"/>
        <end position="308"/>
    </location>
</feature>
<evidence type="ECO:0000256" key="1">
    <source>
        <dbReference type="ARBA" id="ARBA00004236"/>
    </source>
</evidence>
<dbReference type="Pfam" id="PF07679">
    <property type="entry name" value="I-set"/>
    <property type="match status" value="3"/>
</dbReference>
<dbReference type="PANTHER" id="PTHR12231:SF253">
    <property type="entry name" value="DPR-INTERACTING PROTEIN ETA, ISOFORM B-RELATED"/>
    <property type="match status" value="1"/>
</dbReference>
<evidence type="ECO:0000256" key="5">
    <source>
        <dbReference type="ARBA" id="ARBA00023136"/>
    </source>
</evidence>
<evidence type="ECO:0000259" key="10">
    <source>
        <dbReference type="PROSITE" id="PS50835"/>
    </source>
</evidence>
<accession>A0AAD7RI36</accession>
<dbReference type="InterPro" id="IPR003598">
    <property type="entry name" value="Ig_sub2"/>
</dbReference>
<reference evidence="11" key="1">
    <citation type="journal article" date="2023" name="Science">
        <title>Genome structures resolve the early diversification of teleost fishes.</title>
        <authorList>
            <person name="Parey E."/>
            <person name="Louis A."/>
            <person name="Montfort J."/>
            <person name="Bouchez O."/>
            <person name="Roques C."/>
            <person name="Iampietro C."/>
            <person name="Lluch J."/>
            <person name="Castinel A."/>
            <person name="Donnadieu C."/>
            <person name="Desvignes T."/>
            <person name="Floi Bucao C."/>
            <person name="Jouanno E."/>
            <person name="Wen M."/>
            <person name="Mejri S."/>
            <person name="Dirks R."/>
            <person name="Jansen H."/>
            <person name="Henkel C."/>
            <person name="Chen W.J."/>
            <person name="Zahm M."/>
            <person name="Cabau C."/>
            <person name="Klopp C."/>
            <person name="Thompson A.W."/>
            <person name="Robinson-Rechavi M."/>
            <person name="Braasch I."/>
            <person name="Lecointre G."/>
            <person name="Bobe J."/>
            <person name="Postlethwait J.H."/>
            <person name="Berthelot C."/>
            <person name="Roest Crollius H."/>
            <person name="Guiguen Y."/>
        </authorList>
    </citation>
    <scope>NUCLEOTIDE SEQUENCE</scope>
    <source>
        <strain evidence="11">NC1722</strain>
    </source>
</reference>
<evidence type="ECO:0000256" key="8">
    <source>
        <dbReference type="ARBA" id="ARBA00023319"/>
    </source>
</evidence>
<dbReference type="InterPro" id="IPR051170">
    <property type="entry name" value="Neural/epithelial_adhesion"/>
</dbReference>
<dbReference type="FunFam" id="2.60.40.10:FF:000032">
    <property type="entry name" value="palladin isoform X1"/>
    <property type="match status" value="2"/>
</dbReference>